<evidence type="ECO:0000313" key="2">
    <source>
        <dbReference type="EMBL" id="TFK83275.1"/>
    </source>
</evidence>
<keyword evidence="3" id="KW-1185">Reference proteome</keyword>
<feature type="compositionally biased region" description="Low complexity" evidence="1">
    <location>
        <begin position="1"/>
        <end position="17"/>
    </location>
</feature>
<feature type="region of interest" description="Disordered" evidence="1">
    <location>
        <begin position="1"/>
        <end position="22"/>
    </location>
</feature>
<dbReference type="AlphaFoldDB" id="A0A5C3P0U7"/>
<sequence length="88" mass="9224">MSGPSVEASRQSSSSLSTRPPCPGHLWFGGVLVIALDAHPTSKTLTQQGQQGQDTAIQIPNVDELPGKAVACTVYLIHEEATLVKIAS</sequence>
<organism evidence="2 3">
    <name type="scientific">Polyporus arcularius HHB13444</name>
    <dbReference type="NCBI Taxonomy" id="1314778"/>
    <lineage>
        <taxon>Eukaryota</taxon>
        <taxon>Fungi</taxon>
        <taxon>Dikarya</taxon>
        <taxon>Basidiomycota</taxon>
        <taxon>Agaricomycotina</taxon>
        <taxon>Agaricomycetes</taxon>
        <taxon>Polyporales</taxon>
        <taxon>Polyporaceae</taxon>
        <taxon>Polyporus</taxon>
    </lineage>
</organism>
<evidence type="ECO:0000256" key="1">
    <source>
        <dbReference type="SAM" id="MobiDB-lite"/>
    </source>
</evidence>
<name>A0A5C3P0U7_9APHY</name>
<dbReference type="EMBL" id="ML211407">
    <property type="protein sequence ID" value="TFK83275.1"/>
    <property type="molecule type" value="Genomic_DNA"/>
</dbReference>
<dbReference type="InParanoid" id="A0A5C3P0U7"/>
<dbReference type="Proteomes" id="UP000308197">
    <property type="component" value="Unassembled WGS sequence"/>
</dbReference>
<accession>A0A5C3P0U7</accession>
<proteinExistence type="predicted"/>
<gene>
    <name evidence="2" type="ORF">K466DRAFT_603014</name>
</gene>
<protein>
    <submittedName>
        <fullName evidence="2">Uncharacterized protein</fullName>
    </submittedName>
</protein>
<evidence type="ECO:0000313" key="3">
    <source>
        <dbReference type="Proteomes" id="UP000308197"/>
    </source>
</evidence>
<reference evidence="2 3" key="1">
    <citation type="journal article" date="2019" name="Nat. Ecol. Evol.">
        <title>Megaphylogeny resolves global patterns of mushroom evolution.</title>
        <authorList>
            <person name="Varga T."/>
            <person name="Krizsan K."/>
            <person name="Foldi C."/>
            <person name="Dima B."/>
            <person name="Sanchez-Garcia M."/>
            <person name="Sanchez-Ramirez S."/>
            <person name="Szollosi G.J."/>
            <person name="Szarkandi J.G."/>
            <person name="Papp V."/>
            <person name="Albert L."/>
            <person name="Andreopoulos W."/>
            <person name="Angelini C."/>
            <person name="Antonin V."/>
            <person name="Barry K.W."/>
            <person name="Bougher N.L."/>
            <person name="Buchanan P."/>
            <person name="Buyck B."/>
            <person name="Bense V."/>
            <person name="Catcheside P."/>
            <person name="Chovatia M."/>
            <person name="Cooper J."/>
            <person name="Damon W."/>
            <person name="Desjardin D."/>
            <person name="Finy P."/>
            <person name="Geml J."/>
            <person name="Haridas S."/>
            <person name="Hughes K."/>
            <person name="Justo A."/>
            <person name="Karasinski D."/>
            <person name="Kautmanova I."/>
            <person name="Kiss B."/>
            <person name="Kocsube S."/>
            <person name="Kotiranta H."/>
            <person name="LaButti K.M."/>
            <person name="Lechner B.E."/>
            <person name="Liimatainen K."/>
            <person name="Lipzen A."/>
            <person name="Lukacs Z."/>
            <person name="Mihaltcheva S."/>
            <person name="Morgado L.N."/>
            <person name="Niskanen T."/>
            <person name="Noordeloos M.E."/>
            <person name="Ohm R.A."/>
            <person name="Ortiz-Santana B."/>
            <person name="Ovrebo C."/>
            <person name="Racz N."/>
            <person name="Riley R."/>
            <person name="Savchenko A."/>
            <person name="Shiryaev A."/>
            <person name="Soop K."/>
            <person name="Spirin V."/>
            <person name="Szebenyi C."/>
            <person name="Tomsovsky M."/>
            <person name="Tulloss R.E."/>
            <person name="Uehling J."/>
            <person name="Grigoriev I.V."/>
            <person name="Vagvolgyi C."/>
            <person name="Papp T."/>
            <person name="Martin F.M."/>
            <person name="Miettinen O."/>
            <person name="Hibbett D.S."/>
            <person name="Nagy L.G."/>
        </authorList>
    </citation>
    <scope>NUCLEOTIDE SEQUENCE [LARGE SCALE GENOMIC DNA]</scope>
    <source>
        <strain evidence="2 3">HHB13444</strain>
    </source>
</reference>